<organism evidence="1 2">
    <name type="scientific">Arctium lappa</name>
    <name type="common">Greater burdock</name>
    <name type="synonym">Lappa major</name>
    <dbReference type="NCBI Taxonomy" id="4217"/>
    <lineage>
        <taxon>Eukaryota</taxon>
        <taxon>Viridiplantae</taxon>
        <taxon>Streptophyta</taxon>
        <taxon>Embryophyta</taxon>
        <taxon>Tracheophyta</taxon>
        <taxon>Spermatophyta</taxon>
        <taxon>Magnoliopsida</taxon>
        <taxon>eudicotyledons</taxon>
        <taxon>Gunneridae</taxon>
        <taxon>Pentapetalae</taxon>
        <taxon>asterids</taxon>
        <taxon>campanulids</taxon>
        <taxon>Asterales</taxon>
        <taxon>Asteraceae</taxon>
        <taxon>Carduoideae</taxon>
        <taxon>Cardueae</taxon>
        <taxon>Arctiinae</taxon>
        <taxon>Arctium</taxon>
    </lineage>
</organism>
<dbReference type="Proteomes" id="UP001055879">
    <property type="component" value="Linkage Group LG03"/>
</dbReference>
<protein>
    <submittedName>
        <fullName evidence="1">Uncharacterized protein</fullName>
    </submittedName>
</protein>
<accession>A0ACB9DHR5</accession>
<dbReference type="EMBL" id="CM042049">
    <property type="protein sequence ID" value="KAI3745893.1"/>
    <property type="molecule type" value="Genomic_DNA"/>
</dbReference>
<evidence type="ECO:0000313" key="2">
    <source>
        <dbReference type="Proteomes" id="UP001055879"/>
    </source>
</evidence>
<gene>
    <name evidence="1" type="ORF">L6452_08304</name>
</gene>
<keyword evidence="2" id="KW-1185">Reference proteome</keyword>
<evidence type="ECO:0000313" key="1">
    <source>
        <dbReference type="EMBL" id="KAI3745893.1"/>
    </source>
</evidence>
<reference evidence="1 2" key="2">
    <citation type="journal article" date="2022" name="Mol. Ecol. Resour.">
        <title>The genomes of chicory, endive, great burdock and yacon provide insights into Asteraceae paleo-polyploidization history and plant inulin production.</title>
        <authorList>
            <person name="Fan W."/>
            <person name="Wang S."/>
            <person name="Wang H."/>
            <person name="Wang A."/>
            <person name="Jiang F."/>
            <person name="Liu H."/>
            <person name="Zhao H."/>
            <person name="Xu D."/>
            <person name="Zhang Y."/>
        </authorList>
    </citation>
    <scope>NUCLEOTIDE SEQUENCE [LARGE SCALE GENOMIC DNA]</scope>
    <source>
        <strain evidence="2">cv. Niubang</strain>
    </source>
</reference>
<proteinExistence type="predicted"/>
<reference evidence="2" key="1">
    <citation type="journal article" date="2022" name="Mol. Ecol. Resour.">
        <title>The genomes of chicory, endive, great burdock and yacon provide insights into Asteraceae palaeo-polyploidization history and plant inulin production.</title>
        <authorList>
            <person name="Fan W."/>
            <person name="Wang S."/>
            <person name="Wang H."/>
            <person name="Wang A."/>
            <person name="Jiang F."/>
            <person name="Liu H."/>
            <person name="Zhao H."/>
            <person name="Xu D."/>
            <person name="Zhang Y."/>
        </authorList>
    </citation>
    <scope>NUCLEOTIDE SEQUENCE [LARGE SCALE GENOMIC DNA]</scope>
    <source>
        <strain evidence="2">cv. Niubang</strain>
    </source>
</reference>
<sequence length="106" mass="11943">MGNKAIEASQAQHYVKSQSRSTKYCSRELDSVHFHAWSALNRALLKSQSRSASKIPLTSCCLLLAALNRSHFSYLLYGSHLLYRSATNQVILIICSILSEKLWLTL</sequence>
<comment type="caution">
    <text evidence="1">The sequence shown here is derived from an EMBL/GenBank/DDBJ whole genome shotgun (WGS) entry which is preliminary data.</text>
</comment>
<name>A0ACB9DHR5_ARCLA</name>